<name>A0A382QMN9_9ZZZZ</name>
<organism evidence="2">
    <name type="scientific">marine metagenome</name>
    <dbReference type="NCBI Taxonomy" id="408172"/>
    <lineage>
        <taxon>unclassified sequences</taxon>
        <taxon>metagenomes</taxon>
        <taxon>ecological metagenomes</taxon>
    </lineage>
</organism>
<feature type="non-terminal residue" evidence="2">
    <location>
        <position position="73"/>
    </location>
</feature>
<proteinExistence type="predicted"/>
<feature type="non-terminal residue" evidence="2">
    <location>
        <position position="1"/>
    </location>
</feature>
<protein>
    <submittedName>
        <fullName evidence="2">Uncharacterized protein</fullName>
    </submittedName>
</protein>
<evidence type="ECO:0000256" key="1">
    <source>
        <dbReference type="SAM" id="MobiDB-lite"/>
    </source>
</evidence>
<sequence>HPRIPAVAAQRRPSRGLRLPDTGGGSCLEHVDYGGRTDGGSVGQHGAGRFWDPRYTAPVDAASASAWDTRSAM</sequence>
<dbReference type="EMBL" id="UINC01115264">
    <property type="protein sequence ID" value="SVC86160.1"/>
    <property type="molecule type" value="Genomic_DNA"/>
</dbReference>
<evidence type="ECO:0000313" key="2">
    <source>
        <dbReference type="EMBL" id="SVC86160.1"/>
    </source>
</evidence>
<dbReference type="AlphaFoldDB" id="A0A382QMN9"/>
<accession>A0A382QMN9</accession>
<feature type="region of interest" description="Disordered" evidence="1">
    <location>
        <begin position="1"/>
        <end position="25"/>
    </location>
</feature>
<reference evidence="2" key="1">
    <citation type="submission" date="2018-05" db="EMBL/GenBank/DDBJ databases">
        <authorList>
            <person name="Lanie J.A."/>
            <person name="Ng W.-L."/>
            <person name="Kazmierczak K.M."/>
            <person name="Andrzejewski T.M."/>
            <person name="Davidsen T.M."/>
            <person name="Wayne K.J."/>
            <person name="Tettelin H."/>
            <person name="Glass J.I."/>
            <person name="Rusch D."/>
            <person name="Podicherti R."/>
            <person name="Tsui H.-C.T."/>
            <person name="Winkler M.E."/>
        </authorList>
    </citation>
    <scope>NUCLEOTIDE SEQUENCE</scope>
</reference>
<gene>
    <name evidence="2" type="ORF">METZ01_LOCUS339014</name>
</gene>